<dbReference type="Proteomes" id="UP000077671">
    <property type="component" value="Unassembled WGS sequence"/>
</dbReference>
<evidence type="ECO:0000313" key="2">
    <source>
        <dbReference type="EMBL" id="KAE8236172.1"/>
    </source>
</evidence>
<feature type="non-terminal residue" evidence="2">
    <location>
        <position position="242"/>
    </location>
</feature>
<reference evidence="2" key="1">
    <citation type="submission" date="2016-04" db="EMBL/GenBank/DDBJ databases">
        <authorList>
            <person name="Nguyen H.D."/>
            <person name="Kesanakurti P."/>
            <person name="Cullis J."/>
            <person name="Levesque C.A."/>
            <person name="Hambleton S."/>
        </authorList>
    </citation>
    <scope>NUCLEOTIDE SEQUENCE</scope>
    <source>
        <strain evidence="2">DAOMC 238032</strain>
    </source>
</reference>
<dbReference type="EMBL" id="LWDD02003890">
    <property type="protein sequence ID" value="KAE8236172.1"/>
    <property type="molecule type" value="Genomic_DNA"/>
</dbReference>
<proteinExistence type="predicted"/>
<organism evidence="2 3">
    <name type="scientific">Tilletia caries</name>
    <name type="common">wheat bunt fungus</name>
    <dbReference type="NCBI Taxonomy" id="13290"/>
    <lineage>
        <taxon>Eukaryota</taxon>
        <taxon>Fungi</taxon>
        <taxon>Dikarya</taxon>
        <taxon>Basidiomycota</taxon>
        <taxon>Ustilaginomycotina</taxon>
        <taxon>Exobasidiomycetes</taxon>
        <taxon>Tilletiales</taxon>
        <taxon>Tilletiaceae</taxon>
        <taxon>Tilletia</taxon>
    </lineage>
</organism>
<feature type="region of interest" description="Disordered" evidence="1">
    <location>
        <begin position="124"/>
        <end position="188"/>
    </location>
</feature>
<evidence type="ECO:0000256" key="1">
    <source>
        <dbReference type="SAM" id="MobiDB-lite"/>
    </source>
</evidence>
<gene>
    <name evidence="2" type="ORF">A4X03_0g9532</name>
</gene>
<accession>A0A8T8SAL5</accession>
<name>A0A8T8SAL5_9BASI</name>
<sequence>MSSGLSRFGIVEHRAQEDCPATNESCPQMTAAAGVSAPSETRGCAATILMACAELHPPAATDRFGAGSQITSGPQQPRSCETFAWNQAHHHGALISQYGTAAENGRHWGGVWDSASCGVVVRTAQSGTSAPERHRAVHNRSESTTQHNKSTTTTPSPHGPRASPCAAATGITHGSSQRTVPASHHTARSLPDGVQASLFPNHAGAPLVPLFGLESQLNHNSDNRLLQRPHARFSPRATVLIG</sequence>
<evidence type="ECO:0000313" key="3">
    <source>
        <dbReference type="Proteomes" id="UP000077671"/>
    </source>
</evidence>
<comment type="caution">
    <text evidence="2">The sequence shown here is derived from an EMBL/GenBank/DDBJ whole genome shotgun (WGS) entry which is preliminary data.</text>
</comment>
<reference evidence="2" key="2">
    <citation type="journal article" date="2019" name="IMA Fungus">
        <title>Genome sequencing and comparison of five Tilletia species to identify candidate genes for the detection of regulated species infecting wheat.</title>
        <authorList>
            <person name="Nguyen H.D.T."/>
            <person name="Sultana T."/>
            <person name="Kesanakurti P."/>
            <person name="Hambleton S."/>
        </authorList>
    </citation>
    <scope>NUCLEOTIDE SEQUENCE</scope>
    <source>
        <strain evidence="2">DAOMC 238032</strain>
    </source>
</reference>
<protein>
    <submittedName>
        <fullName evidence="2">Uncharacterized protein</fullName>
    </submittedName>
</protein>
<dbReference type="AlphaFoldDB" id="A0A8T8SAL5"/>
<feature type="compositionally biased region" description="Low complexity" evidence="1">
    <location>
        <begin position="143"/>
        <end position="156"/>
    </location>
</feature>